<name>A0ACC2C2V2_DIPCM</name>
<dbReference type="EMBL" id="CM055103">
    <property type="protein sequence ID" value="KAJ7536381.1"/>
    <property type="molecule type" value="Genomic_DNA"/>
</dbReference>
<dbReference type="Proteomes" id="UP001162992">
    <property type="component" value="Chromosome 12"/>
</dbReference>
<sequence>MPENNPYSARKRRGLACMDAPAVTLDKKLWSKLPSDLLERTLAFLPLPILFRFRCVCKRWNSLPSCPSFTEFCKRLPIQRCLA</sequence>
<accession>A0ACC2C2V2</accession>
<gene>
    <name evidence="1" type="ORF">O6H91_12G067000</name>
</gene>
<reference evidence="2" key="1">
    <citation type="journal article" date="2024" name="Proc. Natl. Acad. Sci. U.S.A.">
        <title>Extraordinary preservation of gene collinearity over three hundred million years revealed in homosporous lycophytes.</title>
        <authorList>
            <person name="Li C."/>
            <person name="Wickell D."/>
            <person name="Kuo L.Y."/>
            <person name="Chen X."/>
            <person name="Nie B."/>
            <person name="Liao X."/>
            <person name="Peng D."/>
            <person name="Ji J."/>
            <person name="Jenkins J."/>
            <person name="Williams M."/>
            <person name="Shu S."/>
            <person name="Plott C."/>
            <person name="Barry K."/>
            <person name="Rajasekar S."/>
            <person name="Grimwood J."/>
            <person name="Han X."/>
            <person name="Sun S."/>
            <person name="Hou Z."/>
            <person name="He W."/>
            <person name="Dai G."/>
            <person name="Sun C."/>
            <person name="Schmutz J."/>
            <person name="Leebens-Mack J.H."/>
            <person name="Li F.W."/>
            <person name="Wang L."/>
        </authorList>
    </citation>
    <scope>NUCLEOTIDE SEQUENCE [LARGE SCALE GENOMIC DNA]</scope>
    <source>
        <strain evidence="2">cv. PW_Plant_1</strain>
    </source>
</reference>
<organism evidence="1 2">
    <name type="scientific">Diphasiastrum complanatum</name>
    <name type="common">Issler's clubmoss</name>
    <name type="synonym">Lycopodium complanatum</name>
    <dbReference type="NCBI Taxonomy" id="34168"/>
    <lineage>
        <taxon>Eukaryota</taxon>
        <taxon>Viridiplantae</taxon>
        <taxon>Streptophyta</taxon>
        <taxon>Embryophyta</taxon>
        <taxon>Tracheophyta</taxon>
        <taxon>Lycopodiopsida</taxon>
        <taxon>Lycopodiales</taxon>
        <taxon>Lycopodiaceae</taxon>
        <taxon>Lycopodioideae</taxon>
        <taxon>Diphasiastrum</taxon>
    </lineage>
</organism>
<protein>
    <submittedName>
        <fullName evidence="1">Uncharacterized protein</fullName>
    </submittedName>
</protein>
<comment type="caution">
    <text evidence="1">The sequence shown here is derived from an EMBL/GenBank/DDBJ whole genome shotgun (WGS) entry which is preliminary data.</text>
</comment>
<evidence type="ECO:0000313" key="1">
    <source>
        <dbReference type="EMBL" id="KAJ7536381.1"/>
    </source>
</evidence>
<keyword evidence="2" id="KW-1185">Reference proteome</keyword>
<evidence type="ECO:0000313" key="2">
    <source>
        <dbReference type="Proteomes" id="UP001162992"/>
    </source>
</evidence>
<proteinExistence type="predicted"/>